<feature type="region of interest" description="Disordered" evidence="1">
    <location>
        <begin position="1"/>
        <end position="20"/>
    </location>
</feature>
<dbReference type="AlphaFoldDB" id="A0A0K2UPP7"/>
<organism evidence="2">
    <name type="scientific">Lepeophtheirus salmonis</name>
    <name type="common">Salmon louse</name>
    <name type="synonym">Caligus salmonis</name>
    <dbReference type="NCBI Taxonomy" id="72036"/>
    <lineage>
        <taxon>Eukaryota</taxon>
        <taxon>Metazoa</taxon>
        <taxon>Ecdysozoa</taxon>
        <taxon>Arthropoda</taxon>
        <taxon>Crustacea</taxon>
        <taxon>Multicrustacea</taxon>
        <taxon>Hexanauplia</taxon>
        <taxon>Copepoda</taxon>
        <taxon>Siphonostomatoida</taxon>
        <taxon>Caligidae</taxon>
        <taxon>Lepeophtheirus</taxon>
    </lineage>
</organism>
<protein>
    <submittedName>
        <fullName evidence="2">Uncharacterized protein</fullName>
    </submittedName>
</protein>
<evidence type="ECO:0000313" key="2">
    <source>
        <dbReference type="EMBL" id="CDW39716.1"/>
    </source>
</evidence>
<evidence type="ECO:0000256" key="1">
    <source>
        <dbReference type="SAM" id="MobiDB-lite"/>
    </source>
</evidence>
<proteinExistence type="predicted"/>
<name>A0A0K2UPP7_LEPSM</name>
<sequence>DCTISSLDPARNKETSSGYNTDFNRQLSIVRPPITLFSLILFHKPLIVIINKGEDNKSPCLAPLCILNLESIHGISTPEVACREIAKIKSTNISGNPFSTAV</sequence>
<accession>A0A0K2UPP7</accession>
<feature type="non-terminal residue" evidence="2">
    <location>
        <position position="1"/>
    </location>
</feature>
<reference evidence="2" key="1">
    <citation type="submission" date="2014-05" db="EMBL/GenBank/DDBJ databases">
        <authorList>
            <person name="Chronopoulou M."/>
        </authorList>
    </citation>
    <scope>NUCLEOTIDE SEQUENCE</scope>
    <source>
        <tissue evidence="2">Whole organism</tissue>
    </source>
</reference>
<dbReference type="EMBL" id="HACA01022355">
    <property type="protein sequence ID" value="CDW39716.1"/>
    <property type="molecule type" value="Transcribed_RNA"/>
</dbReference>